<keyword evidence="3" id="KW-1185">Reference proteome</keyword>
<dbReference type="RefSeq" id="WP_014811416.1">
    <property type="nucleotide sequence ID" value="NC_018025.1"/>
</dbReference>
<organism evidence="2 3">
    <name type="scientific">Desulfomonile tiedjei (strain ATCC 49306 / DSM 6799 / DCB-1)</name>
    <dbReference type="NCBI Taxonomy" id="706587"/>
    <lineage>
        <taxon>Bacteria</taxon>
        <taxon>Pseudomonadati</taxon>
        <taxon>Thermodesulfobacteriota</taxon>
        <taxon>Desulfomonilia</taxon>
        <taxon>Desulfomonilales</taxon>
        <taxon>Desulfomonilaceae</taxon>
        <taxon>Desulfomonile</taxon>
    </lineage>
</organism>
<keyword evidence="2" id="KW-0808">Transferase</keyword>
<dbReference type="STRING" id="706587.Desti_3642"/>
<dbReference type="KEGG" id="dti:Desti_3642"/>
<name>I4C9P7_DESTA</name>
<reference evidence="3" key="1">
    <citation type="submission" date="2012-06" db="EMBL/GenBank/DDBJ databases">
        <title>Complete sequence of chromosome of Desulfomonile tiedjei DSM 6799.</title>
        <authorList>
            <person name="Lucas S."/>
            <person name="Copeland A."/>
            <person name="Lapidus A."/>
            <person name="Glavina del Rio T."/>
            <person name="Dalin E."/>
            <person name="Tice H."/>
            <person name="Bruce D."/>
            <person name="Goodwin L."/>
            <person name="Pitluck S."/>
            <person name="Peters L."/>
            <person name="Ovchinnikova G."/>
            <person name="Zeytun A."/>
            <person name="Lu M."/>
            <person name="Kyrpides N."/>
            <person name="Mavromatis K."/>
            <person name="Ivanova N."/>
            <person name="Brettin T."/>
            <person name="Detter J.C."/>
            <person name="Han C."/>
            <person name="Larimer F."/>
            <person name="Land M."/>
            <person name="Hauser L."/>
            <person name="Markowitz V."/>
            <person name="Cheng J.-F."/>
            <person name="Hugenholtz P."/>
            <person name="Woyke T."/>
            <person name="Wu D."/>
            <person name="Spring S."/>
            <person name="Schroeder M."/>
            <person name="Brambilla E."/>
            <person name="Klenk H.-P."/>
            <person name="Eisen J.A."/>
        </authorList>
    </citation>
    <scope>NUCLEOTIDE SEQUENCE [LARGE SCALE GENOMIC DNA]</scope>
    <source>
        <strain evidence="3">ATCC 49306 / DSM 6799 / DCB-1</strain>
    </source>
</reference>
<dbReference type="InterPro" id="IPR013216">
    <property type="entry name" value="Methyltransf_11"/>
</dbReference>
<proteinExistence type="predicted"/>
<dbReference type="OrthoDB" id="163232at2"/>
<evidence type="ECO:0000313" key="3">
    <source>
        <dbReference type="Proteomes" id="UP000006055"/>
    </source>
</evidence>
<dbReference type="Proteomes" id="UP000006055">
    <property type="component" value="Chromosome"/>
</dbReference>
<keyword evidence="2" id="KW-0830">Ubiquinone</keyword>
<gene>
    <name evidence="2" type="ordered locus">Desti_3642</name>
</gene>
<dbReference type="Pfam" id="PF08241">
    <property type="entry name" value="Methyltransf_11"/>
    <property type="match status" value="1"/>
</dbReference>
<dbReference type="SUPFAM" id="SSF53335">
    <property type="entry name" value="S-adenosyl-L-methionine-dependent methyltransferases"/>
    <property type="match status" value="1"/>
</dbReference>
<dbReference type="AlphaFoldDB" id="I4C9P7"/>
<accession>I4C9P7</accession>
<protein>
    <submittedName>
        <fullName evidence="2">Methylase involved in ubiquinone/menaquinone biosynthesis</fullName>
    </submittedName>
</protein>
<dbReference type="GO" id="GO:0032259">
    <property type="term" value="P:methylation"/>
    <property type="evidence" value="ECO:0007669"/>
    <property type="project" value="UniProtKB-KW"/>
</dbReference>
<feature type="domain" description="Methyltransferase type 11" evidence="1">
    <location>
        <begin position="71"/>
        <end position="129"/>
    </location>
</feature>
<sequence>MNGIVSRISVDSGSVAGSLGFSLRRHYVDDFHARHVQIFPQGSLVLDLAGNRTSKRGLFDIERYGLNVVYANISTAKHPDVQADAHWLPFGTGVFDGVICSEMLEHVPDPVHVLSEIRRVLKRNGTVLISVPFLNRIHGDPYDFGRYTDTYWQDVLKSLRFEPIKIERQGLFWSVLVDMLREYMNAKAARFRSPGLIFLLGALVRIMKGIAVRLDSRNFTQSSSVLKNYTSGFGIEAVKT</sequence>
<dbReference type="InterPro" id="IPR029063">
    <property type="entry name" value="SAM-dependent_MTases_sf"/>
</dbReference>
<dbReference type="EMBL" id="CP003360">
    <property type="protein sequence ID" value="AFM26288.1"/>
    <property type="molecule type" value="Genomic_DNA"/>
</dbReference>
<dbReference type="CDD" id="cd02440">
    <property type="entry name" value="AdoMet_MTases"/>
    <property type="match status" value="1"/>
</dbReference>
<evidence type="ECO:0000259" key="1">
    <source>
        <dbReference type="Pfam" id="PF08241"/>
    </source>
</evidence>
<dbReference type="GO" id="GO:0008757">
    <property type="term" value="F:S-adenosylmethionine-dependent methyltransferase activity"/>
    <property type="evidence" value="ECO:0007669"/>
    <property type="project" value="InterPro"/>
</dbReference>
<dbReference type="HOGENOM" id="CLU_080435_2_0_7"/>
<dbReference type="Gene3D" id="3.40.50.150">
    <property type="entry name" value="Vaccinia Virus protein VP39"/>
    <property type="match status" value="1"/>
</dbReference>
<dbReference type="eggNOG" id="COG2226">
    <property type="taxonomic scope" value="Bacteria"/>
</dbReference>
<keyword evidence="2" id="KW-0489">Methyltransferase</keyword>
<evidence type="ECO:0000313" key="2">
    <source>
        <dbReference type="EMBL" id="AFM26288.1"/>
    </source>
</evidence>